<evidence type="ECO:0000256" key="1">
    <source>
        <dbReference type="ARBA" id="ARBA00006056"/>
    </source>
</evidence>
<dbReference type="InterPro" id="IPR036111">
    <property type="entry name" value="Mal/L-sulfo/L-lacto_DH-like_sf"/>
</dbReference>
<reference evidence="3" key="2">
    <citation type="submission" date="2023-03" db="EMBL/GenBank/DDBJ databases">
        <authorList>
            <person name="Zhang Z."/>
        </authorList>
    </citation>
    <scope>NUCLEOTIDE SEQUENCE</scope>
    <source>
        <strain evidence="3">DSA</strain>
    </source>
</reference>
<keyword evidence="4" id="KW-1185">Reference proteome</keyword>
<dbReference type="AlphaFoldDB" id="A0AAW7ZG06"/>
<dbReference type="SUPFAM" id="SSF89733">
    <property type="entry name" value="L-sulfolactate dehydrogenase-like"/>
    <property type="match status" value="1"/>
</dbReference>
<gene>
    <name evidence="3" type="ORF">P6N53_13860</name>
</gene>
<sequence length="345" mass="36321">MNFTASQLIEFCSSLLQGAGVPKADADIVADVLVDTSLEGLDTHGISRLPIYLTRIQNGRINPKAEIKVYKTAPAVANIDGDNGLGQLVGVKAMDVAIELAKEAGVGSVAVKHSNHYGASSYFCKQASAAGMVGLAFTNTPSGIPPWGGKEAYFGTNPIAFGFPGKEQPVVVDMSSSIVARGNIILAAKQGKPIPEGWAIDKDGRPTTDAKAALDGAVLPMAGPKGYAMALAVEAMSGVLSGSAVGKEVGWIYDESTKPVDIGHFFIAMDVSKFMPMNEFLGRMDQMITEIKESPKAAGTDEIFIPGERRFNKAKIRQQEGVPVTDQLLAELNQLAQSVGVKPLG</sequence>
<protein>
    <submittedName>
        <fullName evidence="3">Ldh family oxidoreductase</fullName>
    </submittedName>
</protein>
<evidence type="ECO:0000313" key="4">
    <source>
        <dbReference type="Proteomes" id="UP001172911"/>
    </source>
</evidence>
<accession>A0AAW7ZG06</accession>
<comment type="caution">
    <text evidence="3">The sequence shown here is derived from an EMBL/GenBank/DDBJ whole genome shotgun (WGS) entry which is preliminary data.</text>
</comment>
<dbReference type="InterPro" id="IPR043143">
    <property type="entry name" value="Mal/L-sulf/L-lact_DH-like_NADP"/>
</dbReference>
<dbReference type="GO" id="GO:0016491">
    <property type="term" value="F:oxidoreductase activity"/>
    <property type="evidence" value="ECO:0007669"/>
    <property type="project" value="UniProtKB-KW"/>
</dbReference>
<dbReference type="PANTHER" id="PTHR11091:SF0">
    <property type="entry name" value="MALATE DEHYDROGENASE"/>
    <property type="match status" value="1"/>
</dbReference>
<dbReference type="Pfam" id="PF02615">
    <property type="entry name" value="Ldh_2"/>
    <property type="match status" value="1"/>
</dbReference>
<dbReference type="RefSeq" id="WP_304544135.1">
    <property type="nucleotide sequence ID" value="NZ_JARPTC010000021.1"/>
</dbReference>
<dbReference type="InterPro" id="IPR043144">
    <property type="entry name" value="Mal/L-sulf/L-lact_DH-like_ah"/>
</dbReference>
<dbReference type="Proteomes" id="UP001172911">
    <property type="component" value="Unassembled WGS sequence"/>
</dbReference>
<evidence type="ECO:0000256" key="2">
    <source>
        <dbReference type="ARBA" id="ARBA00023002"/>
    </source>
</evidence>
<dbReference type="PANTHER" id="PTHR11091">
    <property type="entry name" value="OXIDOREDUCTASE-RELATED"/>
    <property type="match status" value="1"/>
</dbReference>
<organism evidence="3 4">
    <name type="scientific">Desulforamulus aquiferis</name>
    <dbReference type="NCBI Taxonomy" id="1397668"/>
    <lineage>
        <taxon>Bacteria</taxon>
        <taxon>Bacillati</taxon>
        <taxon>Bacillota</taxon>
        <taxon>Clostridia</taxon>
        <taxon>Eubacteriales</taxon>
        <taxon>Peptococcaceae</taxon>
        <taxon>Desulforamulus</taxon>
    </lineage>
</organism>
<dbReference type="Gene3D" id="1.10.1530.10">
    <property type="match status" value="1"/>
</dbReference>
<name>A0AAW7ZG06_9FIRM</name>
<reference evidence="3" key="1">
    <citation type="journal article" date="2023" name="J. Hazard. Mater.">
        <title>Anaerobic biodegradation of pyrene and benzo[a]pyrene by a new sulfate-reducing Desulforamulus aquiferis strain DSA.</title>
        <authorList>
            <person name="Zhang Z."/>
            <person name="Sun J."/>
            <person name="Gong X."/>
            <person name="Wang C."/>
            <person name="Wang H."/>
        </authorList>
    </citation>
    <scope>NUCLEOTIDE SEQUENCE</scope>
    <source>
        <strain evidence="3">DSA</strain>
    </source>
</reference>
<dbReference type="InterPro" id="IPR003767">
    <property type="entry name" value="Malate/L-lactate_DH-like"/>
</dbReference>
<keyword evidence="2" id="KW-0560">Oxidoreductase</keyword>
<proteinExistence type="inferred from homology"/>
<dbReference type="Gene3D" id="3.30.1370.60">
    <property type="entry name" value="Hypothetical oxidoreductase yiak, domain 2"/>
    <property type="match status" value="1"/>
</dbReference>
<dbReference type="EMBL" id="JARPTC010000021">
    <property type="protein sequence ID" value="MDO7788307.1"/>
    <property type="molecule type" value="Genomic_DNA"/>
</dbReference>
<evidence type="ECO:0000313" key="3">
    <source>
        <dbReference type="EMBL" id="MDO7788307.1"/>
    </source>
</evidence>
<comment type="similarity">
    <text evidence="1">Belongs to the LDH2/MDH2 oxidoreductase family.</text>
</comment>